<gene>
    <name evidence="3" type="ORF">ACFO26_04250</name>
</gene>
<evidence type="ECO:0000313" key="4">
    <source>
        <dbReference type="Proteomes" id="UP001595987"/>
    </source>
</evidence>
<sequence>MKHSDKKIVVEVHGRLGNQLFQYAFARSIQAQVGGEILMNFQALEMQAQRQPDEKGWEDSLQGFQTIYERKDAVELTVLQRLIVALGKLLKTRAGFRTLRGKPYDELTGWAKAFADLSRKHSVYHFPNLGLPFVAGKEKTIFLKGFFEDEQFANPVREQLLEEFQPREALREQNKELMRVIEEENSVCVTIRRGDFVGKKQLFMCDEDYFKRGMAIIREKVENPVFVFFSDDLAYAQEFAESALGENERYFIETPDNSLPEKLRLMAACKHFIISNSTFSWWAQYLGQAEDKIVVGPKRWMPAKPVGQTPVMESWIKL</sequence>
<dbReference type="PANTHER" id="PTHR11927">
    <property type="entry name" value="GALACTOSIDE 2-L-FUCOSYLTRANSFERASE"/>
    <property type="match status" value="1"/>
</dbReference>
<accession>A0ABV9JBJ5</accession>
<name>A0ABV9JBJ5_9LACT</name>
<evidence type="ECO:0000313" key="3">
    <source>
        <dbReference type="EMBL" id="MFC4652112.1"/>
    </source>
</evidence>
<evidence type="ECO:0000256" key="1">
    <source>
        <dbReference type="ARBA" id="ARBA00022676"/>
    </source>
</evidence>
<keyword evidence="2" id="KW-0808">Transferase</keyword>
<dbReference type="Pfam" id="PF01531">
    <property type="entry name" value="Glyco_transf_11"/>
    <property type="match status" value="1"/>
</dbReference>
<evidence type="ECO:0000256" key="2">
    <source>
        <dbReference type="ARBA" id="ARBA00022679"/>
    </source>
</evidence>
<reference evidence="4" key="1">
    <citation type="journal article" date="2019" name="Int. J. Syst. Evol. Microbiol.">
        <title>The Global Catalogue of Microorganisms (GCM) 10K type strain sequencing project: providing services to taxonomists for standard genome sequencing and annotation.</title>
        <authorList>
            <consortium name="The Broad Institute Genomics Platform"/>
            <consortium name="The Broad Institute Genome Sequencing Center for Infectious Disease"/>
            <person name="Wu L."/>
            <person name="Ma J."/>
        </authorList>
    </citation>
    <scope>NUCLEOTIDE SEQUENCE [LARGE SCALE GENOMIC DNA]</scope>
    <source>
        <strain evidence="4">CCUG 63287</strain>
    </source>
</reference>
<organism evidence="3 4">
    <name type="scientific">Lactococcus nasutitermitis</name>
    <dbReference type="NCBI Taxonomy" id="1652957"/>
    <lineage>
        <taxon>Bacteria</taxon>
        <taxon>Bacillati</taxon>
        <taxon>Bacillota</taxon>
        <taxon>Bacilli</taxon>
        <taxon>Lactobacillales</taxon>
        <taxon>Streptococcaceae</taxon>
        <taxon>Lactococcus</taxon>
    </lineage>
</organism>
<protein>
    <submittedName>
        <fullName evidence="3">Alpha-1,2-fucosyltransferase</fullName>
    </submittedName>
</protein>
<dbReference type="RefSeq" id="WP_213533369.1">
    <property type="nucleotide sequence ID" value="NZ_BOVQ01000002.1"/>
</dbReference>
<dbReference type="PANTHER" id="PTHR11927:SF9">
    <property type="entry name" value="L-FUCOSYLTRANSFERASE"/>
    <property type="match status" value="1"/>
</dbReference>
<dbReference type="EMBL" id="JBHSGD010000004">
    <property type="protein sequence ID" value="MFC4652112.1"/>
    <property type="molecule type" value="Genomic_DNA"/>
</dbReference>
<dbReference type="InterPro" id="IPR002516">
    <property type="entry name" value="Glyco_trans_11"/>
</dbReference>
<keyword evidence="4" id="KW-1185">Reference proteome</keyword>
<dbReference type="Proteomes" id="UP001595987">
    <property type="component" value="Unassembled WGS sequence"/>
</dbReference>
<proteinExistence type="predicted"/>
<keyword evidence="1" id="KW-0328">Glycosyltransferase</keyword>
<dbReference type="CDD" id="cd11301">
    <property type="entry name" value="Fut1_Fut2_like"/>
    <property type="match status" value="1"/>
</dbReference>
<comment type="caution">
    <text evidence="3">The sequence shown here is derived from an EMBL/GenBank/DDBJ whole genome shotgun (WGS) entry which is preliminary data.</text>
</comment>